<dbReference type="EMBL" id="CM055108">
    <property type="protein sequence ID" value="KAJ7526196.1"/>
    <property type="molecule type" value="Genomic_DNA"/>
</dbReference>
<dbReference type="Proteomes" id="UP001162992">
    <property type="component" value="Chromosome 17"/>
</dbReference>
<organism evidence="1 2">
    <name type="scientific">Diphasiastrum complanatum</name>
    <name type="common">Issler's clubmoss</name>
    <name type="synonym">Lycopodium complanatum</name>
    <dbReference type="NCBI Taxonomy" id="34168"/>
    <lineage>
        <taxon>Eukaryota</taxon>
        <taxon>Viridiplantae</taxon>
        <taxon>Streptophyta</taxon>
        <taxon>Embryophyta</taxon>
        <taxon>Tracheophyta</taxon>
        <taxon>Lycopodiopsida</taxon>
        <taxon>Lycopodiales</taxon>
        <taxon>Lycopodiaceae</taxon>
        <taxon>Lycopodioideae</taxon>
        <taxon>Diphasiastrum</taxon>
    </lineage>
</organism>
<evidence type="ECO:0000313" key="1">
    <source>
        <dbReference type="EMBL" id="KAJ7526196.1"/>
    </source>
</evidence>
<name>A0ACC2B8U3_DIPCM</name>
<comment type="caution">
    <text evidence="1">The sequence shown here is derived from an EMBL/GenBank/DDBJ whole genome shotgun (WGS) entry which is preliminary data.</text>
</comment>
<proteinExistence type="predicted"/>
<evidence type="ECO:0000313" key="2">
    <source>
        <dbReference type="Proteomes" id="UP001162992"/>
    </source>
</evidence>
<keyword evidence="2" id="KW-1185">Reference proteome</keyword>
<gene>
    <name evidence="1" type="ORF">O6H91_17G087000</name>
</gene>
<accession>A0ACC2B8U3</accession>
<protein>
    <submittedName>
        <fullName evidence="1">Uncharacterized protein</fullName>
    </submittedName>
</protein>
<sequence length="143" mass="15738">MEGPSSADVAQVQSSFLGQSTVSCSVCLDAVKDVGGGERSIAKLKCGHLFISNHGLLRDCIGSAFNAKGSMQYPNCRCIEEGQWLYANGSHRLESSSMDGSEELHARIVDLIQSNEDYYRREVQTDLHLPYSSPHMDVLNRKV</sequence>
<reference evidence="2" key="1">
    <citation type="journal article" date="2024" name="Proc. Natl. Acad. Sci. U.S.A.">
        <title>Extraordinary preservation of gene collinearity over three hundred million years revealed in homosporous lycophytes.</title>
        <authorList>
            <person name="Li C."/>
            <person name="Wickell D."/>
            <person name="Kuo L.Y."/>
            <person name="Chen X."/>
            <person name="Nie B."/>
            <person name="Liao X."/>
            <person name="Peng D."/>
            <person name="Ji J."/>
            <person name="Jenkins J."/>
            <person name="Williams M."/>
            <person name="Shu S."/>
            <person name="Plott C."/>
            <person name="Barry K."/>
            <person name="Rajasekar S."/>
            <person name="Grimwood J."/>
            <person name="Han X."/>
            <person name="Sun S."/>
            <person name="Hou Z."/>
            <person name="He W."/>
            <person name="Dai G."/>
            <person name="Sun C."/>
            <person name="Schmutz J."/>
            <person name="Leebens-Mack J.H."/>
            <person name="Li F.W."/>
            <person name="Wang L."/>
        </authorList>
    </citation>
    <scope>NUCLEOTIDE SEQUENCE [LARGE SCALE GENOMIC DNA]</scope>
    <source>
        <strain evidence="2">cv. PW_Plant_1</strain>
    </source>
</reference>